<keyword evidence="5" id="KW-0804">Transcription</keyword>
<sequence length="194" mass="20825">MINLAIRHFRPIARFSTLSRVATVGRHRFLYSDDEMPKGTAAARGRKRAAANDYEDDGFVVADEGSASKKAKSGQSSEGKQVDNEGNAYWELSSKRRVTVSEYSGKPLISVREYYEKDGVQMPGRKGISLSLDQYNALMGLLPEVEATLAKMGQTAVRPNFEGSGGGVAGDEAGGAGSDSGKANHEATSDEEDK</sequence>
<feature type="compositionally biased region" description="Gly residues" evidence="7">
    <location>
        <begin position="163"/>
        <end position="178"/>
    </location>
</feature>
<comment type="similarity">
    <text evidence="2">Belongs to the transcriptional coactivator PC4 family.</text>
</comment>
<evidence type="ECO:0000256" key="6">
    <source>
        <dbReference type="ARBA" id="ARBA00023242"/>
    </source>
</evidence>
<evidence type="ECO:0000256" key="5">
    <source>
        <dbReference type="ARBA" id="ARBA00023163"/>
    </source>
</evidence>
<evidence type="ECO:0000313" key="10">
    <source>
        <dbReference type="Proteomes" id="UP001521184"/>
    </source>
</evidence>
<dbReference type="SUPFAM" id="SSF54447">
    <property type="entry name" value="ssDNA-binding transcriptional regulator domain"/>
    <property type="match status" value="1"/>
</dbReference>
<evidence type="ECO:0000256" key="3">
    <source>
        <dbReference type="ARBA" id="ARBA00023015"/>
    </source>
</evidence>
<keyword evidence="6" id="KW-0539">Nucleus</keyword>
<evidence type="ECO:0000256" key="4">
    <source>
        <dbReference type="ARBA" id="ARBA00023125"/>
    </source>
</evidence>
<dbReference type="Proteomes" id="UP001521184">
    <property type="component" value="Unassembled WGS sequence"/>
</dbReference>
<evidence type="ECO:0000256" key="7">
    <source>
        <dbReference type="SAM" id="MobiDB-lite"/>
    </source>
</evidence>
<comment type="caution">
    <text evidence="9">The sequence shown here is derived from an EMBL/GenBank/DDBJ whole genome shotgun (WGS) entry which is preliminary data.</text>
</comment>
<feature type="domain" description="Transcriptional coactivator p15 (PC4) C-terminal" evidence="8">
    <location>
        <begin position="90"/>
        <end position="139"/>
    </location>
</feature>
<feature type="region of interest" description="Disordered" evidence="7">
    <location>
        <begin position="160"/>
        <end position="194"/>
    </location>
</feature>
<evidence type="ECO:0000259" key="8">
    <source>
        <dbReference type="Pfam" id="PF02229"/>
    </source>
</evidence>
<protein>
    <recommendedName>
        <fullName evidence="8">Transcriptional coactivator p15 (PC4) C-terminal domain-containing protein</fullName>
    </recommendedName>
</protein>
<name>A0ABR3TRJ1_9PEZI</name>
<reference evidence="9 10" key="1">
    <citation type="journal article" date="2023" name="Plant Dis.">
        <title>First Report of Diplodia intermedia Causing Canker and Dieback Diseases on Apple Trees in Canada.</title>
        <authorList>
            <person name="Ellouze W."/>
            <person name="Ilyukhin E."/>
            <person name="Sulman M."/>
            <person name="Ali S."/>
        </authorList>
    </citation>
    <scope>NUCLEOTIDE SEQUENCE [LARGE SCALE GENOMIC DNA]</scope>
    <source>
        <strain evidence="9 10">M45-28</strain>
    </source>
</reference>
<dbReference type="EMBL" id="JAKEKT020000029">
    <property type="protein sequence ID" value="KAL1643071.1"/>
    <property type="molecule type" value="Genomic_DNA"/>
</dbReference>
<dbReference type="Pfam" id="PF02229">
    <property type="entry name" value="PC4"/>
    <property type="match status" value="1"/>
</dbReference>
<keyword evidence="3" id="KW-0805">Transcription regulation</keyword>
<proteinExistence type="inferred from homology"/>
<evidence type="ECO:0000256" key="2">
    <source>
        <dbReference type="ARBA" id="ARBA00009001"/>
    </source>
</evidence>
<comment type="subcellular location">
    <subcellularLocation>
        <location evidence="1">Nucleus</location>
    </subcellularLocation>
</comment>
<evidence type="ECO:0000256" key="1">
    <source>
        <dbReference type="ARBA" id="ARBA00004123"/>
    </source>
</evidence>
<keyword evidence="10" id="KW-1185">Reference proteome</keyword>
<evidence type="ECO:0000313" key="9">
    <source>
        <dbReference type="EMBL" id="KAL1643071.1"/>
    </source>
</evidence>
<keyword evidence="4" id="KW-0238">DNA-binding</keyword>
<dbReference type="InterPro" id="IPR045125">
    <property type="entry name" value="Sub1/Tcp4-like"/>
</dbReference>
<gene>
    <name evidence="9" type="ORF">SLS58_005040</name>
</gene>
<organism evidence="9 10">
    <name type="scientific">Diplodia intermedia</name>
    <dbReference type="NCBI Taxonomy" id="856260"/>
    <lineage>
        <taxon>Eukaryota</taxon>
        <taxon>Fungi</taxon>
        <taxon>Dikarya</taxon>
        <taxon>Ascomycota</taxon>
        <taxon>Pezizomycotina</taxon>
        <taxon>Dothideomycetes</taxon>
        <taxon>Dothideomycetes incertae sedis</taxon>
        <taxon>Botryosphaeriales</taxon>
        <taxon>Botryosphaeriaceae</taxon>
        <taxon>Diplodia</taxon>
    </lineage>
</organism>
<feature type="region of interest" description="Disordered" evidence="7">
    <location>
        <begin position="65"/>
        <end position="85"/>
    </location>
</feature>
<dbReference type="PANTHER" id="PTHR13215">
    <property type="entry name" value="RNA POLYMERASE II TRANSCRIPTIONAL COACTIVATOR"/>
    <property type="match status" value="1"/>
</dbReference>
<dbReference type="InterPro" id="IPR003173">
    <property type="entry name" value="PC4_C"/>
</dbReference>
<accession>A0ABR3TRJ1</accession>
<dbReference type="InterPro" id="IPR009044">
    <property type="entry name" value="ssDNA-bd_transcriptional_reg"/>
</dbReference>
<dbReference type="Gene3D" id="2.30.31.10">
    <property type="entry name" value="Transcriptional Coactivator Pc4, Chain A"/>
    <property type="match status" value="1"/>
</dbReference>